<protein>
    <recommendedName>
        <fullName evidence="1">Helix-turn-helix domain-containing protein</fullName>
    </recommendedName>
</protein>
<name>A0A645DJB3_9ZZZZ</name>
<comment type="caution">
    <text evidence="2">The sequence shown here is derived from an EMBL/GenBank/DDBJ whole genome shotgun (WGS) entry which is preliminary data.</text>
</comment>
<accession>A0A645DJB3</accession>
<dbReference type="NCBIfam" id="TIGR01764">
    <property type="entry name" value="excise"/>
    <property type="match status" value="1"/>
</dbReference>
<dbReference type="InterPro" id="IPR010093">
    <property type="entry name" value="SinI_DNA-bd"/>
</dbReference>
<dbReference type="Pfam" id="PF12728">
    <property type="entry name" value="HTH_17"/>
    <property type="match status" value="1"/>
</dbReference>
<proteinExistence type="predicted"/>
<feature type="domain" description="Helix-turn-helix" evidence="1">
    <location>
        <begin position="5"/>
        <end position="54"/>
    </location>
</feature>
<dbReference type="GO" id="GO:0003677">
    <property type="term" value="F:DNA binding"/>
    <property type="evidence" value="ECO:0007669"/>
    <property type="project" value="InterPro"/>
</dbReference>
<organism evidence="2">
    <name type="scientific">bioreactor metagenome</name>
    <dbReference type="NCBI Taxonomy" id="1076179"/>
    <lineage>
        <taxon>unclassified sequences</taxon>
        <taxon>metagenomes</taxon>
        <taxon>ecological metagenomes</taxon>
    </lineage>
</organism>
<dbReference type="EMBL" id="VSSQ01036783">
    <property type="protein sequence ID" value="MPM89341.1"/>
    <property type="molecule type" value="Genomic_DNA"/>
</dbReference>
<reference evidence="2" key="1">
    <citation type="submission" date="2019-08" db="EMBL/GenBank/DDBJ databases">
        <authorList>
            <person name="Kucharzyk K."/>
            <person name="Murdoch R.W."/>
            <person name="Higgins S."/>
            <person name="Loffler F."/>
        </authorList>
    </citation>
    <scope>NUCLEOTIDE SEQUENCE</scope>
</reference>
<dbReference type="SUPFAM" id="SSF46955">
    <property type="entry name" value="Putative DNA-binding domain"/>
    <property type="match status" value="1"/>
</dbReference>
<sequence length="68" mass="7888">MNNRLLTIEEAVVFLQISKPTMYRLTSQKKIPFYKIGGNVRFCEAHLLAWLEKHAVMPEGVENDRKAI</sequence>
<dbReference type="AlphaFoldDB" id="A0A645DJB3"/>
<evidence type="ECO:0000259" key="1">
    <source>
        <dbReference type="Pfam" id="PF12728"/>
    </source>
</evidence>
<dbReference type="InterPro" id="IPR041657">
    <property type="entry name" value="HTH_17"/>
</dbReference>
<evidence type="ECO:0000313" key="2">
    <source>
        <dbReference type="EMBL" id="MPM89341.1"/>
    </source>
</evidence>
<dbReference type="InterPro" id="IPR009061">
    <property type="entry name" value="DNA-bd_dom_put_sf"/>
</dbReference>
<gene>
    <name evidence="2" type="ORF">SDC9_136450</name>
</gene>